<evidence type="ECO:0000313" key="2">
    <source>
        <dbReference type="Proteomes" id="UP000192418"/>
    </source>
</evidence>
<name>A0A1W2AYQ8_9BACT</name>
<organism evidence="1 2">
    <name type="scientific">Desulfocicer vacuolatum DSM 3385</name>
    <dbReference type="NCBI Taxonomy" id="1121400"/>
    <lineage>
        <taxon>Bacteria</taxon>
        <taxon>Pseudomonadati</taxon>
        <taxon>Thermodesulfobacteriota</taxon>
        <taxon>Desulfobacteria</taxon>
        <taxon>Desulfobacterales</taxon>
        <taxon>Desulfobacteraceae</taxon>
        <taxon>Desulfocicer</taxon>
    </lineage>
</organism>
<dbReference type="OrthoDB" id="8477079at2"/>
<dbReference type="EMBL" id="FWXY01000006">
    <property type="protein sequence ID" value="SMC65849.1"/>
    <property type="molecule type" value="Genomic_DNA"/>
</dbReference>
<dbReference type="AlphaFoldDB" id="A0A1W2AYQ8"/>
<reference evidence="1 2" key="1">
    <citation type="submission" date="2017-04" db="EMBL/GenBank/DDBJ databases">
        <authorList>
            <person name="Afonso C.L."/>
            <person name="Miller P.J."/>
            <person name="Scott M.A."/>
            <person name="Spackman E."/>
            <person name="Goraichik I."/>
            <person name="Dimitrov K.M."/>
            <person name="Suarez D.L."/>
            <person name="Swayne D.E."/>
        </authorList>
    </citation>
    <scope>NUCLEOTIDE SEQUENCE [LARGE SCALE GENOMIC DNA]</scope>
    <source>
        <strain evidence="1 2">DSM 3385</strain>
    </source>
</reference>
<dbReference type="STRING" id="1121400.SAMN02746065_106164"/>
<keyword evidence="2" id="KW-1185">Reference proteome</keyword>
<dbReference type="Proteomes" id="UP000192418">
    <property type="component" value="Unassembled WGS sequence"/>
</dbReference>
<dbReference type="RefSeq" id="WP_084068157.1">
    <property type="nucleotide sequence ID" value="NZ_FWXY01000006.1"/>
</dbReference>
<protein>
    <submittedName>
        <fullName evidence="1">Uncharacterized protein</fullName>
    </submittedName>
</protein>
<sequence length="599" mass="69243">MNHIAIINPFENDIVSEPRQVEEQAVSGLNEKNLDRLLSRFKLLQEGEIPRKSKLPHAQFVISPQAGYGKSHLIGRLFRIISGKATLVYVRPFENASTCWKSILLKTVQELNFPDDVNYECTSEEKPSQLEVFAHGVMVSLITEAVKAGHIFPKNKNFTNILQNLTIKDLKKSHGFLKKMFCLIPKLADQVNQKGIRLYASPVSWLYVLFTSVYINNVKLRDACEAWLLGSSLDRDMALDIGIRNRDVPGFDMGNREAGEICKHRILDFCKLAGFFRPFIFSFDQTENYGKDRTLAKALGSVIQVLVDESCNQMTVITANHTPWNHRIKEHWEEAFLNRLSLPMELEGLTRPQGMELIEFRSCSFNRKAHDRLIGNQHWLEELFKVRAEVGVRYFLQKCSRQWDIVMGENSPSRNIDTYYLNSVEIVSTRSKNILFDPNTFYWLVHEVARVNPDVSIEKLGHDNAYFSLFWTMEGRKIYFGLESGSHWKRWQAVQRQSEIIQQNNKDAKTVFFRTPELKEIPGKGWQTAPEFLKAEQSHLHIIRLDRQQAAKIYGAYYLYLKAAEGNLPLTTQEVVAFVYEKLMWLWKMVTSPIPCDHA</sequence>
<evidence type="ECO:0000313" key="1">
    <source>
        <dbReference type="EMBL" id="SMC65849.1"/>
    </source>
</evidence>
<gene>
    <name evidence="1" type="ORF">SAMN02746065_106164</name>
</gene>
<accession>A0A1W2AYQ8</accession>
<proteinExistence type="predicted"/>